<dbReference type="STRING" id="4536.A0A0E0FI34"/>
<dbReference type="PROSITE" id="PS50144">
    <property type="entry name" value="MATH"/>
    <property type="match status" value="3"/>
</dbReference>
<dbReference type="Pfam" id="PF24570">
    <property type="entry name" value="BACK_BPM_SPOP"/>
    <property type="match status" value="2"/>
</dbReference>
<feature type="domain" description="MATH" evidence="4">
    <location>
        <begin position="386"/>
        <end position="515"/>
    </location>
</feature>
<dbReference type="Gene3D" id="3.30.710.10">
    <property type="entry name" value="Potassium Channel Kv1.1, Chain A"/>
    <property type="match status" value="3"/>
</dbReference>
<comment type="similarity">
    <text evidence="2">Belongs to the Tdpoz family.</text>
</comment>
<dbReference type="eggNOG" id="KOG1987">
    <property type="taxonomic scope" value="Eukaryota"/>
</dbReference>
<feature type="domain" description="BTB" evidence="3">
    <location>
        <begin position="793"/>
        <end position="861"/>
    </location>
</feature>
<dbReference type="SUPFAM" id="SSF49599">
    <property type="entry name" value="TRAF domain-like"/>
    <property type="match status" value="3"/>
</dbReference>
<dbReference type="GO" id="GO:0016567">
    <property type="term" value="P:protein ubiquitination"/>
    <property type="evidence" value="ECO:0007669"/>
    <property type="project" value="InterPro"/>
</dbReference>
<dbReference type="Gramene" id="ONIVA01G08370.1">
    <property type="protein sequence ID" value="ONIVA01G08370.1"/>
    <property type="gene ID" value="ONIVA01G08370"/>
</dbReference>
<feature type="domain" description="BTB" evidence="3">
    <location>
        <begin position="194"/>
        <end position="262"/>
    </location>
</feature>
<accession>A0A0E0FI34</accession>
<dbReference type="SMART" id="SM00061">
    <property type="entry name" value="MATH"/>
    <property type="match status" value="3"/>
</dbReference>
<dbReference type="PANTHER" id="PTHR26379">
    <property type="entry name" value="BTB/POZ AND MATH DOMAIN-CONTAINING PROTEIN 1"/>
    <property type="match status" value="1"/>
</dbReference>
<dbReference type="PANTHER" id="PTHR26379:SF429">
    <property type="entry name" value="OS10G0428900 PROTEIN"/>
    <property type="match status" value="1"/>
</dbReference>
<evidence type="ECO:0000313" key="6">
    <source>
        <dbReference type="Proteomes" id="UP000006591"/>
    </source>
</evidence>
<dbReference type="Gene3D" id="1.25.40.420">
    <property type="match status" value="2"/>
</dbReference>
<protein>
    <submittedName>
        <fullName evidence="5">Uncharacterized protein</fullName>
    </submittedName>
</protein>
<organism evidence="5">
    <name type="scientific">Oryza nivara</name>
    <name type="common">Indian wild rice</name>
    <name type="synonym">Oryza sativa f. spontanea</name>
    <dbReference type="NCBI Taxonomy" id="4536"/>
    <lineage>
        <taxon>Eukaryota</taxon>
        <taxon>Viridiplantae</taxon>
        <taxon>Streptophyta</taxon>
        <taxon>Embryophyta</taxon>
        <taxon>Tracheophyta</taxon>
        <taxon>Spermatophyta</taxon>
        <taxon>Magnoliopsida</taxon>
        <taxon>Liliopsida</taxon>
        <taxon>Poales</taxon>
        <taxon>Poaceae</taxon>
        <taxon>BOP clade</taxon>
        <taxon>Oryzoideae</taxon>
        <taxon>Oryzeae</taxon>
        <taxon>Oryzinae</taxon>
        <taxon>Oryza</taxon>
    </lineage>
</organism>
<reference evidence="5" key="2">
    <citation type="submission" date="2018-04" db="EMBL/GenBank/DDBJ databases">
        <title>OnivRS2 (Oryza nivara Reference Sequence Version 2).</title>
        <authorList>
            <person name="Zhang J."/>
            <person name="Kudrna D."/>
            <person name="Lee S."/>
            <person name="Talag J."/>
            <person name="Rajasekar S."/>
            <person name="Welchert J."/>
            <person name="Hsing Y.-I."/>
            <person name="Wing R.A."/>
        </authorList>
    </citation>
    <scope>NUCLEOTIDE SEQUENCE [LARGE SCALE GENOMIC DNA]</scope>
</reference>
<dbReference type="InterPro" id="IPR002083">
    <property type="entry name" value="MATH/TRAF_dom"/>
</dbReference>
<dbReference type="EnsemblPlants" id="ONIVA01G08370.1">
    <property type="protein sequence ID" value="ONIVA01G08370.1"/>
    <property type="gene ID" value="ONIVA01G08370"/>
</dbReference>
<dbReference type="SUPFAM" id="SSF54695">
    <property type="entry name" value="POZ domain"/>
    <property type="match status" value="3"/>
</dbReference>
<evidence type="ECO:0000259" key="3">
    <source>
        <dbReference type="PROSITE" id="PS50097"/>
    </source>
</evidence>
<evidence type="ECO:0000313" key="5">
    <source>
        <dbReference type="EnsemblPlants" id="ONIVA01G08370.1"/>
    </source>
</evidence>
<keyword evidence="6" id="KW-1185">Reference proteome</keyword>
<comment type="pathway">
    <text evidence="1">Protein modification; protein ubiquitination.</text>
</comment>
<dbReference type="HOGENOM" id="CLU_004253_5_0_1"/>
<evidence type="ECO:0000256" key="2">
    <source>
        <dbReference type="ARBA" id="ARBA00010846"/>
    </source>
</evidence>
<feature type="domain" description="MATH" evidence="4">
    <location>
        <begin position="615"/>
        <end position="751"/>
    </location>
</feature>
<dbReference type="OMA" id="ADQVKMQ"/>
<dbReference type="PROSITE" id="PS50097">
    <property type="entry name" value="BTB"/>
    <property type="match status" value="3"/>
</dbReference>
<dbReference type="SMART" id="SM00225">
    <property type="entry name" value="BTB"/>
    <property type="match status" value="3"/>
</dbReference>
<sequence length="962" mass="107697">MSPAARRGNPSRSASAIVADTATGYHLLKVDGYSLTKATPTGSSLTSTQFTVGGHRWRIKYYPNGDSADSADYISIYLLLDEKASLDLKVEAKYLISFADQVKMQPSMKYRTVRTFHREGSWTWGYGKFIKREDFEKSDHLRDDSFTIRCDILVVHKIHTKETAEILPVETFVSVPPSDMNQQFGDLLETEKGADVVFEVGGQTFAAHRCVLAARSPVFRAELYGLMKEGDTAGVVRIEEMEAQVFKVLLRFLYTDSLPEMKEEDVMCQHLLVAADRYNLERLKLICEEKLCKYISVGTVSNILALADQHHCDGLKKACFNFLGSPANLSAVVAGEGFKHLSKICPSLMEELVVQRASGEQCPAMSPAGNPSRSASASAILADTATGYHLLKINGYSLTKGTPTGSFLTSSRFTVGGHRWRIKYYPNGASVDAADYILIYLVLDEKSNADFSVQAKYQISFANQVKMQPSLKYIMVRTFIRGCSWTWGYKKFIKREDFEKSDDLRDDSFTIRCDILVLRKIRAEETTEILPAAESFVSVPPSDMNQQFGDLLETEKGADVVFEVGGQTFAAHRCVLAARSPVFRAELYGLMKEGDTAGVVRVEEMEAQVFKVLLRFLYTDSLPEMKEEDVMCQHLLATPTGSSLTSTQFTVGGHRWRIKYYPNGDSADSADYISIYLLLDEKASLDLKVEAKYLISFADQVKMQPSMKYRTVRTFHREGSWTWGYGKFIKREDFEKSDHLRDDSFTIRCDILVVHKIHTKETAEILPVETFVSVPPSDMNQQFGDLLETEKGADVVFEVGGQTFAAHRCVLAARSPVFRAELYGLMKEGDTAGVVRVEEMEAQVFKVLLRFLYTDSLPEMKEEDVMCQHLLVAADRYNQERLKLICEEKLCKYISVGTVSNILALADQNRCDGLKKACFNFLGSPANLSAVVAGDGFKHLSKICPSLMEELVVKLALPATQA</sequence>
<dbReference type="InterPro" id="IPR008974">
    <property type="entry name" value="TRAF-like"/>
</dbReference>
<feature type="domain" description="BTB" evidence="3">
    <location>
        <begin position="558"/>
        <end position="626"/>
    </location>
</feature>
<dbReference type="Proteomes" id="UP000006591">
    <property type="component" value="Chromosome 1"/>
</dbReference>
<dbReference type="Pfam" id="PF00651">
    <property type="entry name" value="BTB"/>
    <property type="match status" value="3"/>
</dbReference>
<dbReference type="AlphaFoldDB" id="A0A0E0FI34"/>
<reference evidence="5" key="1">
    <citation type="submission" date="2015-04" db="UniProtKB">
        <authorList>
            <consortium name="EnsemblPlants"/>
        </authorList>
    </citation>
    <scope>IDENTIFICATION</scope>
    <source>
        <strain evidence="5">SL10</strain>
    </source>
</reference>
<dbReference type="CDD" id="cd18280">
    <property type="entry name" value="BTB_POZ_BPM_plant"/>
    <property type="match status" value="2"/>
</dbReference>
<feature type="domain" description="MATH" evidence="4">
    <location>
        <begin position="23"/>
        <end position="152"/>
    </location>
</feature>
<dbReference type="Pfam" id="PF22486">
    <property type="entry name" value="MATH_2"/>
    <property type="match status" value="3"/>
</dbReference>
<dbReference type="InterPro" id="IPR011333">
    <property type="entry name" value="SKP1/BTB/POZ_sf"/>
</dbReference>
<dbReference type="InterPro" id="IPR056423">
    <property type="entry name" value="BACK_BPM_SPOP"/>
</dbReference>
<dbReference type="InterPro" id="IPR045005">
    <property type="entry name" value="BPM1-6"/>
</dbReference>
<dbReference type="InterPro" id="IPR000210">
    <property type="entry name" value="BTB/POZ_dom"/>
</dbReference>
<dbReference type="CDD" id="cd00121">
    <property type="entry name" value="MATH"/>
    <property type="match status" value="3"/>
</dbReference>
<evidence type="ECO:0000256" key="1">
    <source>
        <dbReference type="ARBA" id="ARBA00004906"/>
    </source>
</evidence>
<name>A0A0E0FI34_ORYNI</name>
<evidence type="ECO:0000259" key="4">
    <source>
        <dbReference type="PROSITE" id="PS50144"/>
    </source>
</evidence>
<proteinExistence type="inferred from homology"/>
<dbReference type="Gene3D" id="2.60.210.10">
    <property type="entry name" value="Apoptosis, Tumor Necrosis Factor Receptor Associated Protein 2, Chain A"/>
    <property type="match status" value="3"/>
</dbReference>